<dbReference type="EMBL" id="CABPRJ010000489">
    <property type="protein sequence ID" value="VVC29249.1"/>
    <property type="molecule type" value="Genomic_DNA"/>
</dbReference>
<dbReference type="OrthoDB" id="415825at2759"/>
<evidence type="ECO:0000256" key="8">
    <source>
        <dbReference type="ARBA" id="ARBA00023136"/>
    </source>
</evidence>
<comment type="subunit">
    <text evidence="3">Homodimer.</text>
</comment>
<dbReference type="AlphaFoldDB" id="A0A5E4MAI5"/>
<dbReference type="GO" id="GO:0071949">
    <property type="term" value="F:FAD binding"/>
    <property type="evidence" value="ECO:0007669"/>
    <property type="project" value="InterPro"/>
</dbReference>
<evidence type="ECO:0000256" key="5">
    <source>
        <dbReference type="ARBA" id="ARBA00022692"/>
    </source>
</evidence>
<evidence type="ECO:0000256" key="9">
    <source>
        <dbReference type="ARBA" id="ARBA00023140"/>
    </source>
</evidence>
<evidence type="ECO:0000256" key="10">
    <source>
        <dbReference type="ARBA" id="ARBA00051033"/>
    </source>
</evidence>
<dbReference type="InterPro" id="IPR040165">
    <property type="entry name" value="Diminuto-like"/>
</dbReference>
<organism evidence="14 15">
    <name type="scientific">Cinara cedri</name>
    <dbReference type="NCBI Taxonomy" id="506608"/>
    <lineage>
        <taxon>Eukaryota</taxon>
        <taxon>Metazoa</taxon>
        <taxon>Ecdysozoa</taxon>
        <taxon>Arthropoda</taxon>
        <taxon>Hexapoda</taxon>
        <taxon>Insecta</taxon>
        <taxon>Pterygota</taxon>
        <taxon>Neoptera</taxon>
        <taxon>Paraneoptera</taxon>
        <taxon>Hemiptera</taxon>
        <taxon>Sternorrhyncha</taxon>
        <taxon>Aphidomorpha</taxon>
        <taxon>Aphidoidea</taxon>
        <taxon>Aphididae</taxon>
        <taxon>Lachninae</taxon>
        <taxon>Cinara</taxon>
    </lineage>
</organism>
<evidence type="ECO:0000256" key="6">
    <source>
        <dbReference type="ARBA" id="ARBA00022989"/>
    </source>
</evidence>
<evidence type="ECO:0000259" key="13">
    <source>
        <dbReference type="PROSITE" id="PS51387"/>
    </source>
</evidence>
<evidence type="ECO:0000256" key="12">
    <source>
        <dbReference type="SAM" id="Phobius"/>
    </source>
</evidence>
<keyword evidence="15" id="KW-1185">Reference proteome</keyword>
<dbReference type="InterPro" id="IPR036318">
    <property type="entry name" value="FAD-bd_PCMH-like_sf"/>
</dbReference>
<dbReference type="Pfam" id="PF01565">
    <property type="entry name" value="FAD_binding_4"/>
    <property type="match status" value="1"/>
</dbReference>
<feature type="transmembrane region" description="Helical" evidence="12">
    <location>
        <begin position="16"/>
        <end position="36"/>
    </location>
</feature>
<dbReference type="GO" id="GO:0016020">
    <property type="term" value="C:membrane"/>
    <property type="evidence" value="ECO:0007669"/>
    <property type="project" value="UniProtKB-SubCell"/>
</dbReference>
<evidence type="ECO:0000256" key="2">
    <source>
        <dbReference type="ARBA" id="ARBA00004275"/>
    </source>
</evidence>
<dbReference type="InterPro" id="IPR016166">
    <property type="entry name" value="FAD-bd_PCMH"/>
</dbReference>
<dbReference type="EC" id="1.3.1.72" evidence="4"/>
<keyword evidence="9" id="KW-0576">Peroxisome</keyword>
<keyword evidence="8 12" id="KW-0472">Membrane</keyword>
<reference evidence="14 15" key="1">
    <citation type="submission" date="2019-08" db="EMBL/GenBank/DDBJ databases">
        <authorList>
            <person name="Alioto T."/>
            <person name="Alioto T."/>
            <person name="Gomez Garrido J."/>
        </authorList>
    </citation>
    <scope>NUCLEOTIDE SEQUENCE [LARGE SCALE GENOMIC DNA]</scope>
</reference>
<keyword evidence="7" id="KW-0560">Oxidoreductase</keyword>
<dbReference type="SUPFAM" id="SSF56176">
    <property type="entry name" value="FAD-binding/transporter-associated domain-like"/>
    <property type="match status" value="1"/>
</dbReference>
<name>A0A5E4MAI5_9HEMI</name>
<dbReference type="GO" id="GO:0008202">
    <property type="term" value="P:steroid metabolic process"/>
    <property type="evidence" value="ECO:0007669"/>
    <property type="project" value="TreeGrafter"/>
</dbReference>
<sequence>MHTESLLEYVLVNFRWVFVVFFLLPCTVLGKIWTIFEQSTWSRRSGLDHAKNVRRIQYAIRRRNKHANDRLMCTARPSWRSMTIANMAYKTYMFNVNVHLDGIISIDAQTRTVRVEPGITMGRLIPILIQEGWTIPVALDMKDLTVGGLIMGTGLESSSHKFGLFHETCTRYELITANGDLIKCSKTVNPGVFESVPLSYGTLGFLTAVDIRMIPAKKFVKLKYTPIRTLDKIESKLITATHDLENNDFVELLIFNKDEGVLMTGKMTNDDNSTNHVNQIGRYFKPWFFKHVESLLIKWKCSVEHIPLEDYYFRHNKSLFWEIQDIIPFGNHPIFRYLLGWLMPAKVALLKLTQTDAIKQLYAKHHFIDDFILPISALKKSVEHFHNNVNIYPIWVCPTVLRPGNGLMCSRDTIAEMYVDIGLYGEPKVSDYNSTIARNLELFVLESKGFKMLYGGTCLNPDEFKKMFDHKLYEQIRNRLKCESNFPEVYEKVNRKVRI</sequence>
<accession>A0A5E4MAI5</accession>
<dbReference type="PANTHER" id="PTHR10801">
    <property type="entry name" value="24-DEHYDROCHOLESTEROL REDUCTASE"/>
    <property type="match status" value="1"/>
</dbReference>
<keyword evidence="5 12" id="KW-0812">Transmembrane</keyword>
<dbReference type="Gene3D" id="3.30.465.10">
    <property type="match status" value="1"/>
</dbReference>
<dbReference type="InterPro" id="IPR006094">
    <property type="entry name" value="Oxid_FAD_bind_N"/>
</dbReference>
<keyword evidence="6 12" id="KW-1133">Transmembrane helix</keyword>
<evidence type="ECO:0000256" key="11">
    <source>
        <dbReference type="ARBA" id="ARBA00052927"/>
    </source>
</evidence>
<evidence type="ECO:0000256" key="4">
    <source>
        <dbReference type="ARBA" id="ARBA00012405"/>
    </source>
</evidence>
<evidence type="ECO:0000313" key="15">
    <source>
        <dbReference type="Proteomes" id="UP000325440"/>
    </source>
</evidence>
<dbReference type="PROSITE" id="PS51387">
    <property type="entry name" value="FAD_PCMH"/>
    <property type="match status" value="1"/>
</dbReference>
<evidence type="ECO:0000256" key="3">
    <source>
        <dbReference type="ARBA" id="ARBA00011738"/>
    </source>
</evidence>
<dbReference type="GO" id="GO:0000246">
    <property type="term" value="F:Delta24(24-1) sterol reductase activity"/>
    <property type="evidence" value="ECO:0007669"/>
    <property type="project" value="TreeGrafter"/>
</dbReference>
<protein>
    <recommendedName>
        <fullName evidence="4">Delta(24)-sterol reductase</fullName>
        <ecNumber evidence="4">1.3.1.72</ecNumber>
    </recommendedName>
</protein>
<feature type="domain" description="FAD-binding PCMH-type" evidence="13">
    <location>
        <begin position="40"/>
        <end position="216"/>
    </location>
</feature>
<dbReference type="GO" id="GO:0005777">
    <property type="term" value="C:peroxisome"/>
    <property type="evidence" value="ECO:0007669"/>
    <property type="project" value="UniProtKB-SubCell"/>
</dbReference>
<evidence type="ECO:0000256" key="1">
    <source>
        <dbReference type="ARBA" id="ARBA00004167"/>
    </source>
</evidence>
<dbReference type="PANTHER" id="PTHR10801:SF0">
    <property type="entry name" value="DELTA(24)-STEROL REDUCTASE"/>
    <property type="match status" value="1"/>
</dbReference>
<comment type="subcellular location">
    <subcellularLocation>
        <location evidence="1">Membrane</location>
        <topology evidence="1">Single-pass membrane protein</topology>
    </subcellularLocation>
    <subcellularLocation>
        <location evidence="2">Peroxisome</location>
    </subcellularLocation>
</comment>
<evidence type="ECO:0000313" key="14">
    <source>
        <dbReference type="EMBL" id="VVC29249.1"/>
    </source>
</evidence>
<evidence type="ECO:0000256" key="7">
    <source>
        <dbReference type="ARBA" id="ARBA00023002"/>
    </source>
</evidence>
<dbReference type="Proteomes" id="UP000325440">
    <property type="component" value="Unassembled WGS sequence"/>
</dbReference>
<comment type="catalytic activity">
    <reaction evidence="11">
        <text>5alpha-cholest-8-en-3beta-ol + NADP(+) = zymosterol + NADPH + H(+)</text>
        <dbReference type="Rhea" id="RHEA:36399"/>
        <dbReference type="ChEBI" id="CHEBI:15378"/>
        <dbReference type="ChEBI" id="CHEBI:16608"/>
        <dbReference type="ChEBI" id="CHEBI:18252"/>
        <dbReference type="ChEBI" id="CHEBI:57783"/>
        <dbReference type="ChEBI" id="CHEBI:58349"/>
        <dbReference type="EC" id="1.3.1.72"/>
    </reaction>
    <physiologicalReaction direction="right-to-left" evidence="11">
        <dbReference type="Rhea" id="RHEA:36401"/>
    </physiologicalReaction>
</comment>
<dbReference type="InterPro" id="IPR016169">
    <property type="entry name" value="FAD-bd_PCMH_sub2"/>
</dbReference>
<dbReference type="GO" id="GO:0050614">
    <property type="term" value="F:Delta24-sterol reductase activity"/>
    <property type="evidence" value="ECO:0007669"/>
    <property type="project" value="UniProtKB-EC"/>
</dbReference>
<comment type="catalytic activity">
    <reaction evidence="10">
        <text>lanosterol + NADPH + H(+) = 24,25-dihydrolanosterol + NADP(+)</text>
        <dbReference type="Rhea" id="RHEA:33919"/>
        <dbReference type="ChEBI" id="CHEBI:15378"/>
        <dbReference type="ChEBI" id="CHEBI:16521"/>
        <dbReference type="ChEBI" id="CHEBI:28113"/>
        <dbReference type="ChEBI" id="CHEBI:57783"/>
        <dbReference type="ChEBI" id="CHEBI:58349"/>
    </reaction>
    <physiologicalReaction direction="left-to-right" evidence="10">
        <dbReference type="Rhea" id="RHEA:33920"/>
    </physiologicalReaction>
</comment>
<gene>
    <name evidence="14" type="ORF">CINCED_3A024420</name>
</gene>
<proteinExistence type="predicted"/>